<protein>
    <recommendedName>
        <fullName evidence="4">DUF2752 domain-containing protein</fullName>
    </recommendedName>
</protein>
<accession>A0A1H1W8J0</accession>
<feature type="transmembrane region" description="Helical" evidence="1">
    <location>
        <begin position="42"/>
        <end position="64"/>
    </location>
</feature>
<dbReference type="InterPro" id="IPR021215">
    <property type="entry name" value="DUF2752"/>
</dbReference>
<gene>
    <name evidence="2" type="ORF">SAMN04489797_2798</name>
</gene>
<keyword evidence="1" id="KW-0812">Transmembrane</keyword>
<dbReference type="Pfam" id="PF10825">
    <property type="entry name" value="DUF2752"/>
    <property type="match status" value="1"/>
</dbReference>
<evidence type="ECO:0000256" key="1">
    <source>
        <dbReference type="SAM" id="Phobius"/>
    </source>
</evidence>
<feature type="transmembrane region" description="Helical" evidence="1">
    <location>
        <begin position="76"/>
        <end position="98"/>
    </location>
</feature>
<name>A0A1H1W8J0_9FLAO</name>
<keyword evidence="1" id="KW-0472">Membrane</keyword>
<dbReference type="AlphaFoldDB" id="A0A1H1W8J0"/>
<sequence length="100" mass="11570">MLLFAKGLDDYMLPCLWKQTFNIDCMGCGMQRSISLILKGEFVAAFFMYPAIYSLIALFSYLLLHLKFQFKNGHRIIFGLFLLNISIIVISFIIKTFLTN</sequence>
<dbReference type="Proteomes" id="UP000198963">
    <property type="component" value="Chromosome I"/>
</dbReference>
<keyword evidence="1" id="KW-1133">Transmembrane helix</keyword>
<evidence type="ECO:0000313" key="3">
    <source>
        <dbReference type="Proteomes" id="UP000198963"/>
    </source>
</evidence>
<organism evidence="2 3">
    <name type="scientific">Winogradskyella sediminis</name>
    <dbReference type="NCBI Taxonomy" id="1382466"/>
    <lineage>
        <taxon>Bacteria</taxon>
        <taxon>Pseudomonadati</taxon>
        <taxon>Bacteroidota</taxon>
        <taxon>Flavobacteriia</taxon>
        <taxon>Flavobacteriales</taxon>
        <taxon>Flavobacteriaceae</taxon>
        <taxon>Winogradskyella</taxon>
    </lineage>
</organism>
<reference evidence="2 3" key="1">
    <citation type="submission" date="2016-10" db="EMBL/GenBank/DDBJ databases">
        <authorList>
            <person name="Varghese N."/>
            <person name="Submissions S."/>
        </authorList>
    </citation>
    <scope>NUCLEOTIDE SEQUENCE [LARGE SCALE GENOMIC DNA]</scope>
    <source>
        <strain evidence="2 3">RHA_55</strain>
    </source>
</reference>
<evidence type="ECO:0000313" key="2">
    <source>
        <dbReference type="EMBL" id="SDS93537.1"/>
    </source>
</evidence>
<dbReference type="STRING" id="1249933.SAMN04489797_2798"/>
<proteinExistence type="predicted"/>
<dbReference type="RefSeq" id="WP_092447265.1">
    <property type="nucleotide sequence ID" value="NZ_LT629774.1"/>
</dbReference>
<dbReference type="EMBL" id="LT629774">
    <property type="protein sequence ID" value="SDS93537.1"/>
    <property type="molecule type" value="Genomic_DNA"/>
</dbReference>
<evidence type="ECO:0008006" key="4">
    <source>
        <dbReference type="Google" id="ProtNLM"/>
    </source>
</evidence>
<keyword evidence="3" id="KW-1185">Reference proteome</keyword>